<gene>
    <name evidence="1" type="ORF">MFIFM68171_10593</name>
</gene>
<proteinExistence type="predicted"/>
<name>A0ABQ0GRL8_9PEZI</name>
<protein>
    <submittedName>
        <fullName evidence="1">Uncharacterized protein</fullName>
    </submittedName>
</protein>
<comment type="caution">
    <text evidence="1">The sequence shown here is derived from an EMBL/GenBank/DDBJ whole genome shotgun (WGS) entry which is preliminary data.</text>
</comment>
<sequence length="111" mass="12603">MEARKVMPSPVLNETKRIVFSVSLHSGRVRVTYLSNWNSPARSRTVAAFSKFILVFVRPQQFHHLSAPTAVDRIDEVVPRPPTKSIAMEIMISKEEGSTNPKVDFLLLLER</sequence>
<reference evidence="1 2" key="1">
    <citation type="submission" date="2024-09" db="EMBL/GenBank/DDBJ databases">
        <title>Itraconazole resistance in Madurella fahalii resulting from another homologue of gene encoding cytochrome P450 14-alpha sterol demethylase (CYP51).</title>
        <authorList>
            <person name="Yoshioka I."/>
            <person name="Fahal A.H."/>
            <person name="Kaneko S."/>
            <person name="Yaguchi T."/>
        </authorList>
    </citation>
    <scope>NUCLEOTIDE SEQUENCE [LARGE SCALE GENOMIC DNA]</scope>
    <source>
        <strain evidence="1 2">IFM 68171</strain>
    </source>
</reference>
<dbReference type="RefSeq" id="XP_070922113.1">
    <property type="nucleotide sequence ID" value="XM_071066012.1"/>
</dbReference>
<dbReference type="Proteomes" id="UP001628179">
    <property type="component" value="Unassembled WGS sequence"/>
</dbReference>
<dbReference type="GeneID" id="98181335"/>
<dbReference type="EMBL" id="BAAFSV010000006">
    <property type="protein sequence ID" value="GAB1320383.1"/>
    <property type="molecule type" value="Genomic_DNA"/>
</dbReference>
<evidence type="ECO:0000313" key="1">
    <source>
        <dbReference type="EMBL" id="GAB1320383.1"/>
    </source>
</evidence>
<evidence type="ECO:0000313" key="2">
    <source>
        <dbReference type="Proteomes" id="UP001628179"/>
    </source>
</evidence>
<organism evidence="1 2">
    <name type="scientific">Madurella fahalii</name>
    <dbReference type="NCBI Taxonomy" id="1157608"/>
    <lineage>
        <taxon>Eukaryota</taxon>
        <taxon>Fungi</taxon>
        <taxon>Dikarya</taxon>
        <taxon>Ascomycota</taxon>
        <taxon>Pezizomycotina</taxon>
        <taxon>Sordariomycetes</taxon>
        <taxon>Sordariomycetidae</taxon>
        <taxon>Sordariales</taxon>
        <taxon>Sordariales incertae sedis</taxon>
        <taxon>Madurella</taxon>
    </lineage>
</organism>
<accession>A0ABQ0GRL8</accession>
<keyword evidence="2" id="KW-1185">Reference proteome</keyword>